<reference evidence="2 3" key="1">
    <citation type="submission" date="2024-01" db="EMBL/GenBank/DDBJ databases">
        <title>The genome of the rayed Mediterranean limpet Patella caerulea (Linnaeus, 1758).</title>
        <authorList>
            <person name="Anh-Thu Weber A."/>
            <person name="Halstead-Nussloch G."/>
        </authorList>
    </citation>
    <scope>NUCLEOTIDE SEQUENCE [LARGE SCALE GENOMIC DNA]</scope>
    <source>
        <strain evidence="2">AATW-2023a</strain>
        <tissue evidence="2">Whole specimen</tissue>
    </source>
</reference>
<keyword evidence="1" id="KW-0472">Membrane</keyword>
<dbReference type="PROSITE" id="PS51257">
    <property type="entry name" value="PROKAR_LIPOPROTEIN"/>
    <property type="match status" value="1"/>
</dbReference>
<gene>
    <name evidence="2" type="ORF">SNE40_021722</name>
</gene>
<keyword evidence="3" id="KW-1185">Reference proteome</keyword>
<evidence type="ECO:0000313" key="2">
    <source>
        <dbReference type="EMBL" id="KAK6167768.1"/>
    </source>
</evidence>
<proteinExistence type="predicted"/>
<comment type="caution">
    <text evidence="2">The sequence shown here is derived from an EMBL/GenBank/DDBJ whole genome shotgun (WGS) entry which is preliminary data.</text>
</comment>
<protein>
    <submittedName>
        <fullName evidence="2">Uncharacterized protein</fullName>
    </submittedName>
</protein>
<dbReference type="AlphaFoldDB" id="A0AAN8G4Q4"/>
<evidence type="ECO:0000256" key="1">
    <source>
        <dbReference type="SAM" id="Phobius"/>
    </source>
</evidence>
<sequence length="287" mass="31633">MGLKIQNFCASTPLALGAVLLAVSCLVLVLSGFLPYWFIIRISPNDAAYGVEGKPESYSISSGLFFMSSGENSYQDMVFLNKITNHQFAPKAIVAGQVFYIAGVTGLLGCTVAAFILACRELGSVVGEFFLAGFVTISSICVVLGVIFSSFVFLNPNDNEWINLPMHSPFRVSSKISPEAIDIDWVYYVAIIGAVTTIVGVVFIWIEALKTCRYVEDIRKKQLMDPSYGRTEDIPYTQFTYEQSYPKSYQVTVPSAQPQRPVYYGQEIESVSGFQEGNVSGFQEVNI</sequence>
<organism evidence="2 3">
    <name type="scientific">Patella caerulea</name>
    <name type="common">Rayed Mediterranean limpet</name>
    <dbReference type="NCBI Taxonomy" id="87958"/>
    <lineage>
        <taxon>Eukaryota</taxon>
        <taxon>Metazoa</taxon>
        <taxon>Spiralia</taxon>
        <taxon>Lophotrochozoa</taxon>
        <taxon>Mollusca</taxon>
        <taxon>Gastropoda</taxon>
        <taxon>Patellogastropoda</taxon>
        <taxon>Patelloidea</taxon>
        <taxon>Patellidae</taxon>
        <taxon>Patella</taxon>
    </lineage>
</organism>
<accession>A0AAN8G4Q4</accession>
<feature type="transmembrane region" description="Helical" evidence="1">
    <location>
        <begin position="12"/>
        <end position="39"/>
    </location>
</feature>
<evidence type="ECO:0000313" key="3">
    <source>
        <dbReference type="Proteomes" id="UP001347796"/>
    </source>
</evidence>
<feature type="transmembrane region" description="Helical" evidence="1">
    <location>
        <begin position="129"/>
        <end position="154"/>
    </location>
</feature>
<dbReference type="Proteomes" id="UP001347796">
    <property type="component" value="Unassembled WGS sequence"/>
</dbReference>
<dbReference type="Gene3D" id="1.20.140.150">
    <property type="match status" value="1"/>
</dbReference>
<dbReference type="EMBL" id="JAZGQO010000018">
    <property type="protein sequence ID" value="KAK6167768.1"/>
    <property type="molecule type" value="Genomic_DNA"/>
</dbReference>
<feature type="transmembrane region" description="Helical" evidence="1">
    <location>
        <begin position="185"/>
        <end position="206"/>
    </location>
</feature>
<keyword evidence="1" id="KW-0812">Transmembrane</keyword>
<feature type="transmembrane region" description="Helical" evidence="1">
    <location>
        <begin position="98"/>
        <end position="117"/>
    </location>
</feature>
<keyword evidence="1" id="KW-1133">Transmembrane helix</keyword>
<name>A0AAN8G4Q4_PATCE</name>